<name>A0A9N9K3Z0_9GLOM</name>
<dbReference type="EMBL" id="CAJVPY010044640">
    <property type="protein sequence ID" value="CAG8809081.1"/>
    <property type="molecule type" value="Genomic_DNA"/>
</dbReference>
<evidence type="ECO:0000313" key="2">
    <source>
        <dbReference type="Proteomes" id="UP000789405"/>
    </source>
</evidence>
<proteinExistence type="predicted"/>
<evidence type="ECO:0000313" key="1">
    <source>
        <dbReference type="EMBL" id="CAG8809081.1"/>
    </source>
</evidence>
<organism evidence="1 2">
    <name type="scientific">Dentiscutata erythropus</name>
    <dbReference type="NCBI Taxonomy" id="1348616"/>
    <lineage>
        <taxon>Eukaryota</taxon>
        <taxon>Fungi</taxon>
        <taxon>Fungi incertae sedis</taxon>
        <taxon>Mucoromycota</taxon>
        <taxon>Glomeromycotina</taxon>
        <taxon>Glomeromycetes</taxon>
        <taxon>Diversisporales</taxon>
        <taxon>Gigasporaceae</taxon>
        <taxon>Dentiscutata</taxon>
    </lineage>
</organism>
<dbReference type="OrthoDB" id="2485484at2759"/>
<gene>
    <name evidence="1" type="ORF">DERYTH_LOCUS25021</name>
</gene>
<protein>
    <submittedName>
        <fullName evidence="1">11289_t:CDS:1</fullName>
    </submittedName>
</protein>
<accession>A0A9N9K3Z0</accession>
<dbReference type="AlphaFoldDB" id="A0A9N9K3Z0"/>
<keyword evidence="2" id="KW-1185">Reference proteome</keyword>
<comment type="caution">
    <text evidence="1">The sequence shown here is derived from an EMBL/GenBank/DDBJ whole genome shotgun (WGS) entry which is preliminary data.</text>
</comment>
<feature type="non-terminal residue" evidence="1">
    <location>
        <position position="51"/>
    </location>
</feature>
<dbReference type="Proteomes" id="UP000789405">
    <property type="component" value="Unassembled WGS sequence"/>
</dbReference>
<reference evidence="1" key="1">
    <citation type="submission" date="2021-06" db="EMBL/GenBank/DDBJ databases">
        <authorList>
            <person name="Kallberg Y."/>
            <person name="Tangrot J."/>
            <person name="Rosling A."/>
        </authorList>
    </citation>
    <scope>NUCLEOTIDE SEQUENCE</scope>
    <source>
        <strain evidence="1">MA453B</strain>
    </source>
</reference>
<sequence length="51" mass="5706">SRDYTSDMEDEAIESVNDTEASTSKRKCGTCRLGDHNARTWPGQVNIECDI</sequence>